<evidence type="ECO:0000256" key="1">
    <source>
        <dbReference type="ARBA" id="ARBA00004251"/>
    </source>
</evidence>
<keyword evidence="16" id="KW-0326">Glycosidase</keyword>
<keyword evidence="16" id="KW-0378">Hydrolase</keyword>
<evidence type="ECO:0000256" key="14">
    <source>
        <dbReference type="ARBA" id="ARBA00023170"/>
    </source>
</evidence>
<evidence type="ECO:0000256" key="3">
    <source>
        <dbReference type="ARBA" id="ARBA00022475"/>
    </source>
</evidence>
<name>A0ABU8E1N1_9ACTN</name>
<gene>
    <name evidence="21" type="ORF">TEK04_20815</name>
</gene>
<organism evidence="21 22">
    <name type="scientific">Klenkia sesuvii</name>
    <dbReference type="NCBI Taxonomy" id="3103137"/>
    <lineage>
        <taxon>Bacteria</taxon>
        <taxon>Bacillati</taxon>
        <taxon>Actinomycetota</taxon>
        <taxon>Actinomycetes</taxon>
        <taxon>Geodermatophilales</taxon>
        <taxon>Geodermatophilaceae</taxon>
        <taxon>Klenkia</taxon>
    </lineage>
</organism>
<evidence type="ECO:0000256" key="16">
    <source>
        <dbReference type="ARBA" id="ARBA00023295"/>
    </source>
</evidence>
<evidence type="ECO:0000256" key="17">
    <source>
        <dbReference type="ARBA" id="ARBA00023326"/>
    </source>
</evidence>
<evidence type="ECO:0000256" key="6">
    <source>
        <dbReference type="ARBA" id="ARBA00022729"/>
    </source>
</evidence>
<evidence type="ECO:0000256" key="2">
    <source>
        <dbReference type="ARBA" id="ARBA00011902"/>
    </source>
</evidence>
<evidence type="ECO:0000256" key="8">
    <source>
        <dbReference type="ARBA" id="ARBA00022777"/>
    </source>
</evidence>
<feature type="chain" id="PRO_5046867079" description="receptor protein-tyrosine kinase" evidence="19">
    <location>
        <begin position="36"/>
        <end position="459"/>
    </location>
</feature>
<evidence type="ECO:0000256" key="4">
    <source>
        <dbReference type="ARBA" id="ARBA00022679"/>
    </source>
</evidence>
<keyword evidence="15" id="KW-0325">Glycoprotein</keyword>
<feature type="signal peptide" evidence="19">
    <location>
        <begin position="1"/>
        <end position="35"/>
    </location>
</feature>
<keyword evidence="17" id="KW-0119">Carbohydrate metabolism</keyword>
<evidence type="ECO:0000256" key="9">
    <source>
        <dbReference type="ARBA" id="ARBA00022840"/>
    </source>
</evidence>
<keyword evidence="8" id="KW-0418">Kinase</keyword>
<evidence type="ECO:0000313" key="21">
    <source>
        <dbReference type="EMBL" id="MEI4274174.1"/>
    </source>
</evidence>
<evidence type="ECO:0000256" key="7">
    <source>
        <dbReference type="ARBA" id="ARBA00022741"/>
    </source>
</evidence>
<dbReference type="InterPro" id="IPR003961">
    <property type="entry name" value="FN3_dom"/>
</dbReference>
<evidence type="ECO:0000256" key="13">
    <source>
        <dbReference type="ARBA" id="ARBA00023157"/>
    </source>
</evidence>
<protein>
    <recommendedName>
        <fullName evidence="2">receptor protein-tyrosine kinase</fullName>
        <ecNumber evidence="2">2.7.10.1</ecNumber>
    </recommendedName>
</protein>
<evidence type="ECO:0000259" key="20">
    <source>
        <dbReference type="PROSITE" id="PS50853"/>
    </source>
</evidence>
<dbReference type="InterPro" id="IPR013783">
    <property type="entry name" value="Ig-like_fold"/>
</dbReference>
<evidence type="ECO:0000256" key="5">
    <source>
        <dbReference type="ARBA" id="ARBA00022692"/>
    </source>
</evidence>
<comment type="subcellular location">
    <subcellularLocation>
        <location evidence="1">Cell membrane</location>
        <topology evidence="1">Single-pass type I membrane protein</topology>
    </subcellularLocation>
</comment>
<dbReference type="RefSeq" id="WP_336406289.1">
    <property type="nucleotide sequence ID" value="NZ_JBAPLU010000038.1"/>
</dbReference>
<keyword evidence="7" id="KW-0547">Nucleotide-binding</keyword>
<evidence type="ECO:0000256" key="11">
    <source>
        <dbReference type="ARBA" id="ARBA00023136"/>
    </source>
</evidence>
<feature type="transmembrane region" description="Helical" evidence="18">
    <location>
        <begin position="432"/>
        <end position="452"/>
    </location>
</feature>
<keyword evidence="11 18" id="KW-0472">Membrane</keyword>
<evidence type="ECO:0000256" key="12">
    <source>
        <dbReference type="ARBA" id="ARBA00023137"/>
    </source>
</evidence>
<keyword evidence="5 18" id="KW-0812">Transmembrane</keyword>
<dbReference type="Pfam" id="PF12810">
    <property type="entry name" value="ALK_LTK_GRD"/>
    <property type="match status" value="1"/>
</dbReference>
<keyword evidence="10 18" id="KW-1133">Transmembrane helix</keyword>
<dbReference type="InterPro" id="IPR055163">
    <property type="entry name" value="ALK/LTK-like_GRD"/>
</dbReference>
<keyword evidence="6 19" id="KW-0732">Signal</keyword>
<dbReference type="EMBL" id="JBAPLU010000038">
    <property type="protein sequence ID" value="MEI4274174.1"/>
    <property type="molecule type" value="Genomic_DNA"/>
</dbReference>
<accession>A0ABU8E1N1</accession>
<evidence type="ECO:0000256" key="19">
    <source>
        <dbReference type="SAM" id="SignalP"/>
    </source>
</evidence>
<keyword evidence="3" id="KW-1003">Cell membrane</keyword>
<keyword evidence="12" id="KW-0829">Tyrosine-protein kinase</keyword>
<comment type="caution">
    <text evidence="21">The sequence shown here is derived from an EMBL/GenBank/DDBJ whole genome shotgun (WGS) entry which is preliminary data.</text>
</comment>
<dbReference type="PROSITE" id="PS50853">
    <property type="entry name" value="FN3"/>
    <property type="match status" value="1"/>
</dbReference>
<evidence type="ECO:0000256" key="10">
    <source>
        <dbReference type="ARBA" id="ARBA00022989"/>
    </source>
</evidence>
<keyword evidence="14" id="KW-0675">Receptor</keyword>
<evidence type="ECO:0000313" key="22">
    <source>
        <dbReference type="Proteomes" id="UP001361570"/>
    </source>
</evidence>
<keyword evidence="17" id="KW-0624">Polysaccharide degradation</keyword>
<dbReference type="InterPro" id="IPR036116">
    <property type="entry name" value="FN3_sf"/>
</dbReference>
<dbReference type="Gene3D" id="2.60.40.10">
    <property type="entry name" value="Immunoglobulins"/>
    <property type="match status" value="1"/>
</dbReference>
<dbReference type="Pfam" id="PF00041">
    <property type="entry name" value="fn3"/>
    <property type="match status" value="1"/>
</dbReference>
<keyword evidence="22" id="KW-1185">Reference proteome</keyword>
<evidence type="ECO:0000256" key="18">
    <source>
        <dbReference type="SAM" id="Phobius"/>
    </source>
</evidence>
<keyword evidence="9" id="KW-0067">ATP-binding</keyword>
<dbReference type="EC" id="2.7.10.1" evidence="2"/>
<evidence type="ECO:0000256" key="15">
    <source>
        <dbReference type="ARBA" id="ARBA00023180"/>
    </source>
</evidence>
<dbReference type="Proteomes" id="UP001361570">
    <property type="component" value="Unassembled WGS sequence"/>
</dbReference>
<proteinExistence type="predicted"/>
<feature type="domain" description="Fibronectin type-III" evidence="20">
    <location>
        <begin position="311"/>
        <end position="402"/>
    </location>
</feature>
<sequence length="459" mass="42058">MPRVDETARVRRAASLAAALVAAGTVVLLPDPASAAPTSGTCTASPAGTMTCSYGFTGAPETFTVPAGVTTVTVTAVGAAGGASTTAGGTAPGGRGDQVTGDIATVPGNTLTVVVGGQGLLGQLNPPDFSMPGGYNGGGYTRGSNAGASGGSGGGASDVRTVAGDLTSRVVVAGGGGGAGSVHTNAEPTAVGVAGGDAGAPGLAGLCYAPVAAQPGTATAGGAGGQCGEPGRSGVLGAGGATGTVTSGVAGGGGGGGLYGGGAGGSASFTNLAHYLGDSGAGGSSLVPAGGSHQLTSAPARVTISYLIPQAPAAPAAVRTAPGDGSAVVEWDAGAVTATAGAATTYTVTATPGGASCTTTGTSCTLTGLVNGTTYDPSVTASNAFGTSPATTGPGTVPTAAPGGPDTVTVPVSVSAGPAVQPRVLAATGTPVGTMAVAALGLLGAGGALVLAGRRRVQR</sequence>
<reference evidence="21 22" key="1">
    <citation type="submission" date="2024-03" db="EMBL/GenBank/DDBJ databases">
        <title>Draft genome sequence of Klenkia sp. LSe6-5.</title>
        <authorList>
            <person name="Duangmal K."/>
            <person name="Chantavorakit T."/>
        </authorList>
    </citation>
    <scope>NUCLEOTIDE SEQUENCE [LARGE SCALE GENOMIC DNA]</scope>
    <source>
        <strain evidence="21 22">LSe6-5</strain>
    </source>
</reference>
<keyword evidence="13" id="KW-1015">Disulfide bond</keyword>
<dbReference type="SMART" id="SM00060">
    <property type="entry name" value="FN3"/>
    <property type="match status" value="1"/>
</dbReference>
<keyword evidence="4" id="KW-0808">Transferase</keyword>
<dbReference type="SUPFAM" id="SSF49265">
    <property type="entry name" value="Fibronectin type III"/>
    <property type="match status" value="1"/>
</dbReference>